<sequence length="216" mass="23409">MSIFVSILDLLFPPKCIFCGKFLKKGSDCLCPACSETLPFTKGANVSQKGEFYDVCVSPLLYEGDVRKSILRFKFKGAVAYADCYGRLLGDCIKENLAGKFNLITWVPLSVKRAKDRGYDQAMLLALAAALTLDDVAVETLVKSTHVQAQSSITGKDLRRANVSGVYELKDRELIAGKHILLIDDIVTTGSTLSECARTLLMGGAESVVCATLARA</sequence>
<dbReference type="STRING" id="1123282.SAMN02745823_00902"/>
<dbReference type="AlphaFoldDB" id="A0A1M5VM30"/>
<accession>A0A1M5VM30</accession>
<dbReference type="SUPFAM" id="SSF53271">
    <property type="entry name" value="PRTase-like"/>
    <property type="match status" value="1"/>
</dbReference>
<name>A0A1M5VM30_9FIRM</name>
<evidence type="ECO:0000313" key="5">
    <source>
        <dbReference type="Proteomes" id="UP000183995"/>
    </source>
</evidence>
<dbReference type="InterPro" id="IPR051910">
    <property type="entry name" value="ComF/GntX_DNA_util-trans"/>
</dbReference>
<keyword evidence="5" id="KW-1185">Reference proteome</keyword>
<evidence type="ECO:0000259" key="3">
    <source>
        <dbReference type="Pfam" id="PF18912"/>
    </source>
</evidence>
<dbReference type="CDD" id="cd06223">
    <property type="entry name" value="PRTases_typeI"/>
    <property type="match status" value="1"/>
</dbReference>
<organism evidence="4 5">
    <name type="scientific">Sporobacter termitidis DSM 10068</name>
    <dbReference type="NCBI Taxonomy" id="1123282"/>
    <lineage>
        <taxon>Bacteria</taxon>
        <taxon>Bacillati</taxon>
        <taxon>Bacillota</taxon>
        <taxon>Clostridia</taxon>
        <taxon>Eubacteriales</taxon>
        <taxon>Oscillospiraceae</taxon>
        <taxon>Sporobacter</taxon>
    </lineage>
</organism>
<comment type="similarity">
    <text evidence="1">Belongs to the ComF/GntX family.</text>
</comment>
<dbReference type="InterPro" id="IPR029057">
    <property type="entry name" value="PRTase-like"/>
</dbReference>
<proteinExistence type="inferred from homology"/>
<dbReference type="PANTHER" id="PTHR47505:SF1">
    <property type="entry name" value="DNA UTILIZATION PROTEIN YHGH"/>
    <property type="match status" value="1"/>
</dbReference>
<feature type="domain" description="Phosphoribosyltransferase" evidence="2">
    <location>
        <begin position="130"/>
        <end position="215"/>
    </location>
</feature>
<dbReference type="Proteomes" id="UP000183995">
    <property type="component" value="Unassembled WGS sequence"/>
</dbReference>
<dbReference type="PANTHER" id="PTHR47505">
    <property type="entry name" value="DNA UTILIZATION PROTEIN YHGH"/>
    <property type="match status" value="1"/>
</dbReference>
<reference evidence="4 5" key="1">
    <citation type="submission" date="2016-11" db="EMBL/GenBank/DDBJ databases">
        <authorList>
            <person name="Jaros S."/>
            <person name="Januszkiewicz K."/>
            <person name="Wedrychowicz H."/>
        </authorList>
    </citation>
    <scope>NUCLEOTIDE SEQUENCE [LARGE SCALE GENOMIC DNA]</scope>
    <source>
        <strain evidence="4 5">DSM 10068</strain>
    </source>
</reference>
<evidence type="ECO:0000256" key="1">
    <source>
        <dbReference type="ARBA" id="ARBA00008007"/>
    </source>
</evidence>
<evidence type="ECO:0000313" key="4">
    <source>
        <dbReference type="EMBL" id="SHH76295.1"/>
    </source>
</evidence>
<dbReference type="RefSeq" id="WP_073076462.1">
    <property type="nucleotide sequence ID" value="NZ_FQXV01000002.1"/>
</dbReference>
<dbReference type="Pfam" id="PF18912">
    <property type="entry name" value="DZR_2"/>
    <property type="match status" value="1"/>
</dbReference>
<dbReference type="EMBL" id="FQXV01000002">
    <property type="protein sequence ID" value="SHH76295.1"/>
    <property type="molecule type" value="Genomic_DNA"/>
</dbReference>
<protein>
    <submittedName>
        <fullName evidence="4">ComF family protein</fullName>
    </submittedName>
</protein>
<dbReference type="Pfam" id="PF00156">
    <property type="entry name" value="Pribosyltran"/>
    <property type="match status" value="1"/>
</dbReference>
<gene>
    <name evidence="4" type="ORF">SAMN02745823_00902</name>
</gene>
<dbReference type="InterPro" id="IPR044005">
    <property type="entry name" value="DZR_2"/>
</dbReference>
<dbReference type="OrthoDB" id="9779910at2"/>
<evidence type="ECO:0000259" key="2">
    <source>
        <dbReference type="Pfam" id="PF00156"/>
    </source>
</evidence>
<feature type="domain" description="Double zinc ribbon" evidence="3">
    <location>
        <begin position="7"/>
        <end position="42"/>
    </location>
</feature>
<dbReference type="InterPro" id="IPR000836">
    <property type="entry name" value="PRTase_dom"/>
</dbReference>
<dbReference type="Gene3D" id="3.40.50.2020">
    <property type="match status" value="1"/>
</dbReference>